<feature type="domain" description="Dynein regulatory complex protein 1 C-terminal" evidence="1">
    <location>
        <begin position="195"/>
        <end position="254"/>
    </location>
</feature>
<proteinExistence type="predicted"/>
<sequence>MASLEEGDVDILSEMKRTYVSRFQASCEVVHKEFCNVKNEITDGLPVELCKPSQSSRTPSLRDKEGTEHFYFDEGLMLTPFDLKQKHQLLGVEKFLDKVPPKQFKNTDQLCANFFTKQLAPQTIIVLPTDNEIIPCKVHSHELVMPTYHVIKALKNFMVDFYNVRKEIRQNYIDHIVNKKRNTVTRLIDNKEVEEYWSKYENYFGQEQKEMWNTFHLAMTNYIEDLRKRHQLSEDIKKIKKTNSELRRLLHRYLEPRRNVRFYCIYCF</sequence>
<reference evidence="2" key="1">
    <citation type="submission" date="2015-05" db="UniProtKB">
        <authorList>
            <consortium name="EnsemblMetazoa"/>
        </authorList>
    </citation>
    <scope>IDENTIFICATION</scope>
</reference>
<organism evidence="2 3">
    <name type="scientific">Rhodnius prolixus</name>
    <name type="common">Triatomid bug</name>
    <dbReference type="NCBI Taxonomy" id="13249"/>
    <lineage>
        <taxon>Eukaryota</taxon>
        <taxon>Metazoa</taxon>
        <taxon>Ecdysozoa</taxon>
        <taxon>Arthropoda</taxon>
        <taxon>Hexapoda</taxon>
        <taxon>Insecta</taxon>
        <taxon>Pterygota</taxon>
        <taxon>Neoptera</taxon>
        <taxon>Paraneoptera</taxon>
        <taxon>Hemiptera</taxon>
        <taxon>Heteroptera</taxon>
        <taxon>Panheteroptera</taxon>
        <taxon>Cimicomorpha</taxon>
        <taxon>Reduviidae</taxon>
        <taxon>Triatominae</taxon>
        <taxon>Rhodnius</taxon>
    </lineage>
</organism>
<dbReference type="GO" id="GO:0003352">
    <property type="term" value="P:regulation of cilium movement"/>
    <property type="evidence" value="ECO:0007669"/>
    <property type="project" value="TreeGrafter"/>
</dbReference>
<dbReference type="GO" id="GO:0060285">
    <property type="term" value="P:cilium-dependent cell motility"/>
    <property type="evidence" value="ECO:0007669"/>
    <property type="project" value="TreeGrafter"/>
</dbReference>
<dbReference type="InterPro" id="IPR029440">
    <property type="entry name" value="DRC1_C"/>
</dbReference>
<dbReference type="InParanoid" id="T1IA52"/>
<evidence type="ECO:0000259" key="1">
    <source>
        <dbReference type="Pfam" id="PF14775"/>
    </source>
</evidence>
<evidence type="ECO:0000313" key="3">
    <source>
        <dbReference type="Proteomes" id="UP000015103"/>
    </source>
</evidence>
<dbReference type="EMBL" id="ACPB03019172">
    <property type="status" value="NOT_ANNOTATED_CDS"/>
    <property type="molecule type" value="Genomic_DNA"/>
</dbReference>
<protein>
    <submittedName>
        <fullName evidence="2">NYD-SP28_assoc domain-containing protein</fullName>
    </submittedName>
</protein>
<dbReference type="GO" id="GO:0070286">
    <property type="term" value="P:axonemal dynein complex assembly"/>
    <property type="evidence" value="ECO:0007669"/>
    <property type="project" value="InterPro"/>
</dbReference>
<keyword evidence="3" id="KW-1185">Reference proteome</keyword>
<name>T1IA52_RHOPR</name>
<dbReference type="GO" id="GO:0005858">
    <property type="term" value="C:axonemal dynein complex"/>
    <property type="evidence" value="ECO:0007669"/>
    <property type="project" value="InterPro"/>
</dbReference>
<dbReference type="Pfam" id="PF14775">
    <property type="entry name" value="NYD-SP28_assoc"/>
    <property type="match status" value="1"/>
</dbReference>
<dbReference type="InterPro" id="IPR039750">
    <property type="entry name" value="DRC1/DRC2"/>
</dbReference>
<evidence type="ECO:0000313" key="2">
    <source>
        <dbReference type="EnsemblMetazoa" id="RPRC013173-PA"/>
    </source>
</evidence>
<dbReference type="HOGENOM" id="CLU_1039424_0_0_1"/>
<dbReference type="STRING" id="13249.T1IA52"/>
<dbReference type="PANTHER" id="PTHR21625:SF1">
    <property type="entry name" value="DYNEIN REGULATORY COMPLEX PROTEIN 1"/>
    <property type="match status" value="1"/>
</dbReference>
<dbReference type="EnsemblMetazoa" id="RPRC013173-RA">
    <property type="protein sequence ID" value="RPRC013173-PA"/>
    <property type="gene ID" value="RPRC013173"/>
</dbReference>
<accession>T1IA52</accession>
<dbReference type="Proteomes" id="UP000015103">
    <property type="component" value="Unassembled WGS sequence"/>
</dbReference>
<dbReference type="AlphaFoldDB" id="T1IA52"/>
<dbReference type="VEuPathDB" id="VectorBase:RPRC013173"/>
<dbReference type="EMBL" id="ACPB03019173">
    <property type="status" value="NOT_ANNOTATED_CDS"/>
    <property type="molecule type" value="Genomic_DNA"/>
</dbReference>
<dbReference type="PANTHER" id="PTHR21625">
    <property type="entry name" value="NYD-SP28 PROTEIN"/>
    <property type="match status" value="1"/>
</dbReference>